<dbReference type="PANTHER" id="PTHR34848:SF1">
    <property type="entry name" value="BIFUNCTIONAL ADENOSYLCOBALAMIN BIOSYNTHESIS PROTEIN COBU"/>
    <property type="match status" value="1"/>
</dbReference>
<dbReference type="GO" id="GO:0005524">
    <property type="term" value="F:ATP binding"/>
    <property type="evidence" value="ECO:0007669"/>
    <property type="project" value="UniProtKB-KW"/>
</dbReference>
<comment type="catalytic activity">
    <reaction evidence="2">
        <text>adenosylcob(III)inamide phosphate + GTP + H(+) = adenosylcob(III)inamide-GDP + diphosphate</text>
        <dbReference type="Rhea" id="RHEA:22712"/>
        <dbReference type="ChEBI" id="CHEBI:15378"/>
        <dbReference type="ChEBI" id="CHEBI:33019"/>
        <dbReference type="ChEBI" id="CHEBI:37565"/>
        <dbReference type="ChEBI" id="CHEBI:58502"/>
        <dbReference type="ChEBI" id="CHEBI:60487"/>
        <dbReference type="EC" id="2.7.7.62"/>
    </reaction>
</comment>
<dbReference type="EMBL" id="VULY01000018">
    <property type="protein sequence ID" value="MSR93284.1"/>
    <property type="molecule type" value="Genomic_DNA"/>
</dbReference>
<evidence type="ECO:0000256" key="7">
    <source>
        <dbReference type="ARBA" id="ARBA00007490"/>
    </source>
</evidence>
<dbReference type="InterPro" id="IPR003203">
    <property type="entry name" value="CobU/CobP"/>
</dbReference>
<sequence>MIHVITGGSGSGKSSYGEDWILEKAKGDLPLLYLATMIPQGEEGRQRVERHRRLREGKGFSTIECPRQLSKLSFPKNRGILLECVSNLAANTWYEEKTGYLSEEETIRRIREDISCLREHTPLLVVITNETSQDLLPSCEEMQTYQRILGRINQYLGGLAEKVTEVAAGIPIPVKM</sequence>
<evidence type="ECO:0000256" key="13">
    <source>
        <dbReference type="ARBA" id="ARBA00022777"/>
    </source>
</evidence>
<evidence type="ECO:0000256" key="19">
    <source>
        <dbReference type="PIRSR" id="PIRSR006135-2"/>
    </source>
</evidence>
<feature type="binding site" evidence="19">
    <location>
        <begin position="7"/>
        <end position="14"/>
    </location>
    <ligand>
        <name>GTP</name>
        <dbReference type="ChEBI" id="CHEBI:37565"/>
    </ligand>
</feature>
<dbReference type="EC" id="2.7.1.156" evidence="8"/>
<comment type="caution">
    <text evidence="20">The sequence shown here is derived from an EMBL/GenBank/DDBJ whole genome shotgun (WGS) entry which is preliminary data.</text>
</comment>
<keyword evidence="13 20" id="KW-0418">Kinase</keyword>
<evidence type="ECO:0000256" key="2">
    <source>
        <dbReference type="ARBA" id="ARBA00000711"/>
    </source>
</evidence>
<evidence type="ECO:0000256" key="6">
    <source>
        <dbReference type="ARBA" id="ARBA00005159"/>
    </source>
</evidence>
<evidence type="ECO:0000256" key="18">
    <source>
        <dbReference type="PIRSR" id="PIRSR006135-1"/>
    </source>
</evidence>
<reference evidence="20 21" key="1">
    <citation type="submission" date="2019-08" db="EMBL/GenBank/DDBJ databases">
        <title>In-depth cultivation of the pig gut microbiome towards novel bacterial diversity and tailored functional studies.</title>
        <authorList>
            <person name="Wylensek D."/>
            <person name="Hitch T.C.A."/>
            <person name="Clavel T."/>
        </authorList>
    </citation>
    <scope>NUCLEOTIDE SEQUENCE [LARGE SCALE GENOMIC DNA]</scope>
    <source>
        <strain evidence="20 21">68-1-5</strain>
    </source>
</reference>
<evidence type="ECO:0000256" key="10">
    <source>
        <dbReference type="ARBA" id="ARBA00022573"/>
    </source>
</evidence>
<comment type="pathway">
    <text evidence="6">Cofactor biosynthesis; adenosylcobalamin biosynthesis; adenosylcobalamin from cob(II)yrinate a,c-diamide: step 5/7.</text>
</comment>
<dbReference type="PIRSF" id="PIRSF006135">
    <property type="entry name" value="CobU"/>
    <property type="match status" value="1"/>
</dbReference>
<evidence type="ECO:0000256" key="14">
    <source>
        <dbReference type="ARBA" id="ARBA00022840"/>
    </source>
</evidence>
<keyword evidence="20" id="KW-0548">Nucleotidyltransferase</keyword>
<keyword evidence="11 20" id="KW-0808">Transferase</keyword>
<comment type="catalytic activity">
    <reaction evidence="3">
        <text>adenosylcob(III)inamide + GTP = adenosylcob(III)inamide phosphate + GDP + H(+)</text>
        <dbReference type="Rhea" id="RHEA:15765"/>
        <dbReference type="ChEBI" id="CHEBI:2480"/>
        <dbReference type="ChEBI" id="CHEBI:15378"/>
        <dbReference type="ChEBI" id="CHEBI:37565"/>
        <dbReference type="ChEBI" id="CHEBI:58189"/>
        <dbReference type="ChEBI" id="CHEBI:58502"/>
        <dbReference type="EC" id="2.7.1.156"/>
    </reaction>
</comment>
<comment type="similarity">
    <text evidence="7">Belongs to the CobU/CobP family.</text>
</comment>
<dbReference type="GO" id="GO:0008820">
    <property type="term" value="F:cobinamide phosphate guanylyltransferase activity"/>
    <property type="evidence" value="ECO:0007669"/>
    <property type="project" value="UniProtKB-EC"/>
</dbReference>
<evidence type="ECO:0000256" key="4">
    <source>
        <dbReference type="ARBA" id="ARBA00003889"/>
    </source>
</evidence>
<dbReference type="InterPro" id="IPR027417">
    <property type="entry name" value="P-loop_NTPase"/>
</dbReference>
<organism evidence="20 21">
    <name type="scientific">Suipraeoptans intestinalis</name>
    <dbReference type="NCBI Taxonomy" id="2606628"/>
    <lineage>
        <taxon>Bacteria</taxon>
        <taxon>Bacillati</taxon>
        <taxon>Bacillota</taxon>
        <taxon>Clostridia</taxon>
        <taxon>Lachnospirales</taxon>
        <taxon>Lachnospiraceae</taxon>
        <taxon>Suipraeoptans</taxon>
    </lineage>
</organism>
<name>A0A6N7US70_9FIRM</name>
<keyword evidence="10" id="KW-0169">Cobalamin biosynthesis</keyword>
<accession>A0A6N7US70</accession>
<keyword evidence="21" id="KW-1185">Reference proteome</keyword>
<keyword evidence="14" id="KW-0067">ATP-binding</keyword>
<dbReference type="UniPathway" id="UPA00148">
    <property type="reaction ID" value="UER00236"/>
</dbReference>
<evidence type="ECO:0000256" key="15">
    <source>
        <dbReference type="ARBA" id="ARBA00023134"/>
    </source>
</evidence>
<protein>
    <recommendedName>
        <fullName evidence="16">Adenosylcobinamide kinase</fullName>
        <ecNumber evidence="8">2.7.1.156</ecNumber>
        <ecNumber evidence="9">2.7.7.62</ecNumber>
    </recommendedName>
    <alternativeName>
        <fullName evidence="17">Adenosylcobinamide-phosphate guanylyltransferase</fullName>
    </alternativeName>
</protein>
<evidence type="ECO:0000256" key="3">
    <source>
        <dbReference type="ARBA" id="ARBA00001522"/>
    </source>
</evidence>
<dbReference type="EC" id="2.7.7.62" evidence="9"/>
<feature type="active site" description="GMP-histidine intermediate" evidence="18">
    <location>
        <position position="51"/>
    </location>
</feature>
<dbReference type="GO" id="GO:0005525">
    <property type="term" value="F:GTP binding"/>
    <property type="evidence" value="ECO:0007669"/>
    <property type="project" value="UniProtKB-KW"/>
</dbReference>
<dbReference type="Gene3D" id="3.40.50.300">
    <property type="entry name" value="P-loop containing nucleotide triphosphate hydrolases"/>
    <property type="match status" value="1"/>
</dbReference>
<proteinExistence type="inferred from homology"/>
<feature type="binding site" evidence="19">
    <location>
        <position position="83"/>
    </location>
    <ligand>
        <name>GTP</name>
        <dbReference type="ChEBI" id="CHEBI:37565"/>
    </ligand>
</feature>
<evidence type="ECO:0000256" key="17">
    <source>
        <dbReference type="ARBA" id="ARBA00030571"/>
    </source>
</evidence>
<dbReference type="PANTHER" id="PTHR34848">
    <property type="match status" value="1"/>
</dbReference>
<evidence type="ECO:0000256" key="5">
    <source>
        <dbReference type="ARBA" id="ARBA00004692"/>
    </source>
</evidence>
<evidence type="ECO:0000256" key="8">
    <source>
        <dbReference type="ARBA" id="ARBA00012016"/>
    </source>
</evidence>
<evidence type="ECO:0000256" key="1">
    <source>
        <dbReference type="ARBA" id="ARBA00000312"/>
    </source>
</evidence>
<dbReference type="RefSeq" id="WP_154476171.1">
    <property type="nucleotide sequence ID" value="NZ_VULY01000018.1"/>
</dbReference>
<dbReference type="Proteomes" id="UP000434409">
    <property type="component" value="Unassembled WGS sequence"/>
</dbReference>
<dbReference type="SUPFAM" id="SSF52540">
    <property type="entry name" value="P-loop containing nucleoside triphosphate hydrolases"/>
    <property type="match status" value="1"/>
</dbReference>
<keyword evidence="12 19" id="KW-0547">Nucleotide-binding</keyword>
<comment type="pathway">
    <text evidence="5">Cofactor biosynthesis; adenosylcobalamin biosynthesis; adenosylcobalamin from cob(II)yrinate a,c-diamide: step 6/7.</text>
</comment>
<dbReference type="AlphaFoldDB" id="A0A6N7US70"/>
<evidence type="ECO:0000256" key="9">
    <source>
        <dbReference type="ARBA" id="ARBA00012523"/>
    </source>
</evidence>
<evidence type="ECO:0000256" key="11">
    <source>
        <dbReference type="ARBA" id="ARBA00022679"/>
    </source>
</evidence>
<dbReference type="Pfam" id="PF02283">
    <property type="entry name" value="CobU"/>
    <property type="match status" value="1"/>
</dbReference>
<keyword evidence="15 19" id="KW-0342">GTP-binding</keyword>
<dbReference type="GO" id="GO:0009236">
    <property type="term" value="P:cobalamin biosynthetic process"/>
    <property type="evidence" value="ECO:0007669"/>
    <property type="project" value="UniProtKB-UniPathway"/>
</dbReference>
<feature type="binding site" evidence="19">
    <location>
        <begin position="52"/>
        <end position="55"/>
    </location>
    <ligand>
        <name>GTP</name>
        <dbReference type="ChEBI" id="CHEBI:37565"/>
    </ligand>
</feature>
<evidence type="ECO:0000256" key="12">
    <source>
        <dbReference type="ARBA" id="ARBA00022741"/>
    </source>
</evidence>
<comment type="catalytic activity">
    <reaction evidence="1">
        <text>adenosylcob(III)inamide + ATP = adenosylcob(III)inamide phosphate + ADP + H(+)</text>
        <dbReference type="Rhea" id="RHEA:15769"/>
        <dbReference type="ChEBI" id="CHEBI:2480"/>
        <dbReference type="ChEBI" id="CHEBI:15378"/>
        <dbReference type="ChEBI" id="CHEBI:30616"/>
        <dbReference type="ChEBI" id="CHEBI:58502"/>
        <dbReference type="ChEBI" id="CHEBI:456216"/>
        <dbReference type="EC" id="2.7.1.156"/>
    </reaction>
</comment>
<comment type="function">
    <text evidence="4">Catalyzes ATP-dependent phosphorylation of adenosylcobinamide and addition of GMP to adenosylcobinamide phosphate.</text>
</comment>
<dbReference type="GO" id="GO:0043752">
    <property type="term" value="F:adenosylcobinamide kinase activity"/>
    <property type="evidence" value="ECO:0007669"/>
    <property type="project" value="UniProtKB-EC"/>
</dbReference>
<evidence type="ECO:0000313" key="21">
    <source>
        <dbReference type="Proteomes" id="UP000434409"/>
    </source>
</evidence>
<evidence type="ECO:0000256" key="16">
    <source>
        <dbReference type="ARBA" id="ARBA00029570"/>
    </source>
</evidence>
<gene>
    <name evidence="20" type="ORF">FYJ34_03130</name>
</gene>
<evidence type="ECO:0000313" key="20">
    <source>
        <dbReference type="EMBL" id="MSR93284.1"/>
    </source>
</evidence>
<feature type="binding site" evidence="19">
    <location>
        <position position="64"/>
    </location>
    <ligand>
        <name>GTP</name>
        <dbReference type="ChEBI" id="CHEBI:37565"/>
    </ligand>
</feature>